<dbReference type="Proteomes" id="UP001578633">
    <property type="component" value="Chromosome 3"/>
</dbReference>
<gene>
    <name evidence="3" type="ORF">ACET3X_003773</name>
</gene>
<evidence type="ECO:0000313" key="3">
    <source>
        <dbReference type="EMBL" id="KAL1797167.1"/>
    </source>
</evidence>
<evidence type="ECO:0000313" key="4">
    <source>
        <dbReference type="Proteomes" id="UP001578633"/>
    </source>
</evidence>
<sequence>MKSAFSVLTVDTNDVPEDEDAKNEPTTEPDELLESLPPMNPVEIQHDESEKESEFFFAIQSFLKDIHELRDIVQESWFAYKDGKCDLMHASIIANTAIDLVRHAESQFDLLLERPKKYPQNSFPVRVLPALLFMRLHVGMNMNPSSERDFLFPSSYLMPGSHRCQDVYWCLWPVYSGLKCCLDRILRSKDPETACPVMSETTSAEVSGAHKDTYRTLELASLYRQNWLKTRIGITLDEVTRGMAHMFTHRKVPVWTTFGIQILLDVQDILTKDHLEDPLNELRVRVDREIATKEALERSWASPFMPEPPAESIRKSMTQDLAYVKGAMNERCKRLKLDPIRCGLLMYRTYLEVNNTNSRLEGALGHIAMMVHMYAATRLIAPESPVWPDMEYFIYQQGPTRVFFGGWPKTLDECYRKATLTIGRSHADEARRLVQRRTSSRPASQ</sequence>
<organism evidence="3 4">
    <name type="scientific">Alternaria dauci</name>
    <dbReference type="NCBI Taxonomy" id="48095"/>
    <lineage>
        <taxon>Eukaryota</taxon>
        <taxon>Fungi</taxon>
        <taxon>Dikarya</taxon>
        <taxon>Ascomycota</taxon>
        <taxon>Pezizomycotina</taxon>
        <taxon>Dothideomycetes</taxon>
        <taxon>Pleosporomycetidae</taxon>
        <taxon>Pleosporales</taxon>
        <taxon>Pleosporineae</taxon>
        <taxon>Pleosporaceae</taxon>
        <taxon>Alternaria</taxon>
        <taxon>Alternaria sect. Porri</taxon>
    </lineage>
</organism>
<dbReference type="PANTHER" id="PTHR38795:SF1">
    <property type="entry name" value="DUF6604 DOMAIN-CONTAINING PROTEIN"/>
    <property type="match status" value="1"/>
</dbReference>
<protein>
    <recommendedName>
        <fullName evidence="2">DUF6604 domain-containing protein</fullName>
    </recommendedName>
</protein>
<keyword evidence="4" id="KW-1185">Reference proteome</keyword>
<dbReference type="InterPro" id="IPR046539">
    <property type="entry name" value="DUF6604"/>
</dbReference>
<feature type="region of interest" description="Disordered" evidence="1">
    <location>
        <begin position="1"/>
        <end position="37"/>
    </location>
</feature>
<proteinExistence type="predicted"/>
<dbReference type="EMBL" id="JBHGVX010000003">
    <property type="protein sequence ID" value="KAL1797167.1"/>
    <property type="molecule type" value="Genomic_DNA"/>
</dbReference>
<reference evidence="3 4" key="1">
    <citation type="submission" date="2024-09" db="EMBL/GenBank/DDBJ databases">
        <title>T2T genomes of carrot and Alternaria dauci and their utility for understanding host-pathogen interaction during carrot leaf blight disease.</title>
        <authorList>
            <person name="Liu W."/>
            <person name="Xu S."/>
            <person name="Ou C."/>
            <person name="Liu X."/>
            <person name="Zhuang F."/>
            <person name="Deng X.W."/>
        </authorList>
    </citation>
    <scope>NUCLEOTIDE SEQUENCE [LARGE SCALE GENOMIC DNA]</scope>
    <source>
        <strain evidence="3 4">A2016</strain>
    </source>
</reference>
<evidence type="ECO:0000259" key="2">
    <source>
        <dbReference type="Pfam" id="PF20253"/>
    </source>
</evidence>
<dbReference type="RefSeq" id="XP_069307751.1">
    <property type="nucleotide sequence ID" value="XM_069450688.1"/>
</dbReference>
<dbReference type="GeneID" id="96084095"/>
<feature type="compositionally biased region" description="Acidic residues" evidence="1">
    <location>
        <begin position="14"/>
        <end position="33"/>
    </location>
</feature>
<dbReference type="Pfam" id="PF20253">
    <property type="entry name" value="DUF6604"/>
    <property type="match status" value="1"/>
</dbReference>
<feature type="domain" description="DUF6604" evidence="2">
    <location>
        <begin position="3"/>
        <end position="108"/>
    </location>
</feature>
<comment type="caution">
    <text evidence="3">The sequence shown here is derived from an EMBL/GenBank/DDBJ whole genome shotgun (WGS) entry which is preliminary data.</text>
</comment>
<evidence type="ECO:0000256" key="1">
    <source>
        <dbReference type="SAM" id="MobiDB-lite"/>
    </source>
</evidence>
<accession>A0ABR3UL32</accession>
<dbReference type="PANTHER" id="PTHR38795">
    <property type="entry name" value="DUF6604 DOMAIN-CONTAINING PROTEIN"/>
    <property type="match status" value="1"/>
</dbReference>
<name>A0ABR3UL32_9PLEO</name>